<dbReference type="InterPro" id="IPR048720">
    <property type="entry name" value="PROPPIN"/>
</dbReference>
<evidence type="ECO:0000256" key="1">
    <source>
        <dbReference type="ARBA" id="ARBA00004623"/>
    </source>
</evidence>
<dbReference type="SMART" id="SM00320">
    <property type="entry name" value="WD40"/>
    <property type="match status" value="3"/>
</dbReference>
<dbReference type="EMBL" id="CM035419">
    <property type="protein sequence ID" value="KAH7415080.1"/>
    <property type="molecule type" value="Genomic_DNA"/>
</dbReference>
<evidence type="ECO:0000313" key="6">
    <source>
        <dbReference type="EMBL" id="KAH7415082.1"/>
    </source>
</evidence>
<dbReference type="EMBL" id="CM035419">
    <property type="protein sequence ID" value="KAH7415081.1"/>
    <property type="molecule type" value="Genomic_DNA"/>
</dbReference>
<evidence type="ECO:0000256" key="5">
    <source>
        <dbReference type="SAM" id="MobiDB-lite"/>
    </source>
</evidence>
<dbReference type="AlphaFoldDB" id="A0A8T2TAC5"/>
<comment type="subcellular location">
    <subcellularLocation>
        <location evidence="1">Preautophagosomal structure membrane</location>
        <topology evidence="1">Peripheral membrane protein</topology>
    </subcellularLocation>
</comment>
<sequence>MSPPSTTELPADASPSSAAPEVVVSSSLLERADPLESELLSVSFNQDYGCFACATNKGFFIYNCDPFTKTFQRDFKDGGVGMVEMLFRCNILALVGGGVNPIYPPNKVMLWDDHQNRCVGELSFRSEVRAVRLRRDRIVVILEHKIYVYNFADLKLLHQIETIANPQGICALSAASNSIVLACLGLHRGQVRVEHYSLKKTKFIQAHDSKLACVTLTLDGKLLATASSKGTLVRIFDTVDGTRLREVRRGAHTAEIYSIAFSPDAQWLALSSDTGTVHVFALKDPTAAMLSNQSKHTISVSPSKLGFNNGSKSGRNSPAASGQGILSSGYSGSNLSFIKGVLPKYFSSEWSFAQFRLPEDVKTLVAFGSDKTTILIVGMDGSFYRCSFDPAHGGEMQQIEFVRFMGLEDEVMI</sequence>
<keyword evidence="3" id="KW-0677">Repeat</keyword>
<proteinExistence type="inferred from homology"/>
<evidence type="ECO:0000256" key="2">
    <source>
        <dbReference type="ARBA" id="ARBA00022574"/>
    </source>
</evidence>
<keyword evidence="2" id="KW-0853">WD repeat</keyword>
<evidence type="ECO:0008006" key="8">
    <source>
        <dbReference type="Google" id="ProtNLM"/>
    </source>
</evidence>
<dbReference type="InterPro" id="IPR015943">
    <property type="entry name" value="WD40/YVTN_repeat-like_dom_sf"/>
</dbReference>
<gene>
    <name evidence="6" type="ORF">KP509_14G026400</name>
</gene>
<dbReference type="SUPFAM" id="SSF50978">
    <property type="entry name" value="WD40 repeat-like"/>
    <property type="match status" value="1"/>
</dbReference>
<evidence type="ECO:0000256" key="4">
    <source>
        <dbReference type="ARBA" id="ARBA00025740"/>
    </source>
</evidence>
<protein>
    <recommendedName>
        <fullName evidence="8">Autophagy-related protein 18a</fullName>
    </recommendedName>
</protein>
<name>A0A8T2TAC5_CERRI</name>
<dbReference type="Gene3D" id="2.130.10.10">
    <property type="entry name" value="YVTN repeat-like/Quinoprotein amine dehydrogenase"/>
    <property type="match status" value="1"/>
</dbReference>
<accession>A0A8T2TAC5</accession>
<reference evidence="6" key="1">
    <citation type="submission" date="2021-08" db="EMBL/GenBank/DDBJ databases">
        <title>WGS assembly of Ceratopteris richardii.</title>
        <authorList>
            <person name="Marchant D.B."/>
            <person name="Chen G."/>
            <person name="Jenkins J."/>
            <person name="Shu S."/>
            <person name="Leebens-Mack J."/>
            <person name="Grimwood J."/>
            <person name="Schmutz J."/>
            <person name="Soltis P."/>
            <person name="Soltis D."/>
            <person name="Chen Z.-H."/>
        </authorList>
    </citation>
    <scope>NUCLEOTIDE SEQUENCE</scope>
    <source>
        <strain evidence="6">Whitten #5841</strain>
        <tissue evidence="6">Leaf</tissue>
    </source>
</reference>
<dbReference type="InterPro" id="IPR036322">
    <property type="entry name" value="WD40_repeat_dom_sf"/>
</dbReference>
<dbReference type="InterPro" id="IPR001680">
    <property type="entry name" value="WD40_rpt"/>
</dbReference>
<dbReference type="OMA" id="NRCIGEV"/>
<dbReference type="GO" id="GO:0034045">
    <property type="term" value="C:phagophore assembly site membrane"/>
    <property type="evidence" value="ECO:0007669"/>
    <property type="project" value="UniProtKB-SubCell"/>
</dbReference>
<dbReference type="Proteomes" id="UP000825935">
    <property type="component" value="Chromosome 14"/>
</dbReference>
<comment type="caution">
    <text evidence="6">The sequence shown here is derived from an EMBL/GenBank/DDBJ whole genome shotgun (WGS) entry which is preliminary data.</text>
</comment>
<evidence type="ECO:0000313" key="7">
    <source>
        <dbReference type="Proteomes" id="UP000825935"/>
    </source>
</evidence>
<dbReference type="EMBL" id="CM035419">
    <property type="protein sequence ID" value="KAH7415082.1"/>
    <property type="molecule type" value="Genomic_DNA"/>
</dbReference>
<keyword evidence="7" id="KW-1185">Reference proteome</keyword>
<feature type="region of interest" description="Disordered" evidence="5">
    <location>
        <begin position="301"/>
        <end position="320"/>
    </location>
</feature>
<comment type="similarity">
    <text evidence="4">Belongs to the WD repeat PROPPIN family.</text>
</comment>
<dbReference type="PANTHER" id="PTHR11227">
    <property type="entry name" value="WD-REPEAT PROTEIN INTERACTING WITH PHOSPHOINOSIDES WIPI -RELATED"/>
    <property type="match status" value="1"/>
</dbReference>
<organism evidence="6 7">
    <name type="scientific">Ceratopteris richardii</name>
    <name type="common">Triangle waterfern</name>
    <dbReference type="NCBI Taxonomy" id="49495"/>
    <lineage>
        <taxon>Eukaryota</taxon>
        <taxon>Viridiplantae</taxon>
        <taxon>Streptophyta</taxon>
        <taxon>Embryophyta</taxon>
        <taxon>Tracheophyta</taxon>
        <taxon>Polypodiopsida</taxon>
        <taxon>Polypodiidae</taxon>
        <taxon>Polypodiales</taxon>
        <taxon>Pteridineae</taxon>
        <taxon>Pteridaceae</taxon>
        <taxon>Parkerioideae</taxon>
        <taxon>Ceratopteris</taxon>
    </lineage>
</organism>
<dbReference type="Pfam" id="PF21032">
    <property type="entry name" value="PROPPIN"/>
    <property type="match status" value="1"/>
</dbReference>
<dbReference type="OrthoDB" id="1667587at2759"/>
<evidence type="ECO:0000256" key="3">
    <source>
        <dbReference type="ARBA" id="ARBA00022737"/>
    </source>
</evidence>